<reference evidence="1" key="3">
    <citation type="submission" date="2016-05" db="EMBL/GenBank/DDBJ databases">
        <title>WGS assembly of Xenopus tropicalis.</title>
        <authorList>
            <person name="Sessions A."/>
            <person name="Jenkins J."/>
            <person name="Mitros T."/>
            <person name="Lyons J.T."/>
            <person name="Dichmann D.S."/>
            <person name="Robert J."/>
            <person name="Harland R.M."/>
            <person name="Rokhsar D.S."/>
        </authorList>
    </citation>
    <scope>NUCLEOTIDE SEQUENCE</scope>
    <source>
        <strain evidence="1">Nigerian</strain>
    </source>
</reference>
<dbReference type="AlphaFoldDB" id="A0A1B8Y7M0"/>
<reference evidence="1" key="2">
    <citation type="journal article" date="2010" name="Science">
        <title>The genome of the Western clawed frog Xenopus tropicalis.</title>
        <authorList>
            <person name="Hellsten U."/>
            <person name="Harland R.M."/>
            <person name="Gilchrist M.J."/>
            <person name="Hendrix D."/>
            <person name="Jurka J."/>
            <person name="Kapitonov V."/>
            <person name="Ovcharenko I."/>
            <person name="Putnam N.H."/>
            <person name="Shu S."/>
            <person name="Taher L."/>
            <person name="Blitz I.L."/>
            <person name="Blumberg B."/>
            <person name="Dichmann D.S."/>
            <person name="Dubchak I."/>
            <person name="Amaya E."/>
            <person name="Detter J.C."/>
            <person name="Fletcher R."/>
            <person name="Gerhard D.S."/>
            <person name="Goodstein D."/>
            <person name="Graves T."/>
            <person name="Grigoriev I.V."/>
            <person name="Grimwood J."/>
            <person name="Kawashima T."/>
            <person name="Lindquist E."/>
            <person name="Lucas S.M."/>
            <person name="Mead P.E."/>
            <person name="Mitros T."/>
            <person name="Ogino H."/>
            <person name="Ohta Y."/>
            <person name="Poliakov A.V."/>
            <person name="Pollet N."/>
            <person name="Robert J."/>
            <person name="Salamov A."/>
            <person name="Sater A.K."/>
            <person name="Schmutz J."/>
            <person name="Terry A."/>
            <person name="Vize P.D."/>
            <person name="Warren W.C."/>
            <person name="Wells D."/>
            <person name="Wills A."/>
            <person name="Wilson R.K."/>
            <person name="Zimmerman L.B."/>
            <person name="Zorn A.M."/>
            <person name="Grainger R."/>
            <person name="Grammer T."/>
            <person name="Khokha M.K."/>
            <person name="Richardson P.M."/>
            <person name="Rokhsar D.S."/>
        </authorList>
    </citation>
    <scope>NUCLEOTIDE SEQUENCE [LARGE SCALE GENOMIC DNA]</scope>
    <source>
        <strain evidence="1">Nigerian</strain>
    </source>
</reference>
<proteinExistence type="predicted"/>
<dbReference type="EMBL" id="KV460393">
    <property type="protein sequence ID" value="OCA18987.1"/>
    <property type="molecule type" value="Genomic_DNA"/>
</dbReference>
<accession>A0A1B8Y7M0</accession>
<name>A0A1B8Y7M0_XENTR</name>
<reference evidence="1" key="1">
    <citation type="submission" date="2009-11" db="EMBL/GenBank/DDBJ databases">
        <authorList>
            <consortium name="US DOE Joint Genome Institute (JGI-PGF)"/>
            <person name="Ottilar R."/>
            <person name="Schmutz J."/>
            <person name="Salamov A."/>
            <person name="Cheng J.F."/>
            <person name="Lucas S."/>
            <person name="Pitluck S."/>
            <person name="Gundlach H."/>
            <person name="Guo Y."/>
            <person name="Haberer G."/>
            <person name="Nasrallah J."/>
            <person name="Mayer K.F.X."/>
            <person name="van de Peer Y."/>
            <person name="Weigel D."/>
            <person name="Grigoriev I.V."/>
        </authorList>
    </citation>
    <scope>NUCLEOTIDE SEQUENCE</scope>
    <source>
        <strain evidence="1">Nigerian</strain>
    </source>
</reference>
<feature type="non-terminal residue" evidence="1">
    <location>
        <position position="1"/>
    </location>
</feature>
<organism evidence="1">
    <name type="scientific">Xenopus tropicalis</name>
    <name type="common">Western clawed frog</name>
    <name type="synonym">Silurana tropicalis</name>
    <dbReference type="NCBI Taxonomy" id="8364"/>
    <lineage>
        <taxon>Eukaryota</taxon>
        <taxon>Metazoa</taxon>
        <taxon>Chordata</taxon>
        <taxon>Craniata</taxon>
        <taxon>Vertebrata</taxon>
        <taxon>Euteleostomi</taxon>
        <taxon>Amphibia</taxon>
        <taxon>Batrachia</taxon>
        <taxon>Anura</taxon>
        <taxon>Pipoidea</taxon>
        <taxon>Pipidae</taxon>
        <taxon>Xenopodinae</taxon>
        <taxon>Xenopus</taxon>
        <taxon>Silurana</taxon>
    </lineage>
</organism>
<gene>
    <name evidence="1" type="ORF">XENTR_v900300053mg</name>
</gene>
<evidence type="ECO:0000313" key="1">
    <source>
        <dbReference type="EMBL" id="OCA18987.1"/>
    </source>
</evidence>
<feature type="non-terminal residue" evidence="1">
    <location>
        <position position="67"/>
    </location>
</feature>
<sequence length="67" mass="7963">LHRYLQNVLNEQRELAYREAYVIHSLYNDSQLKGQEIHVGEYTWSESGSSLRINTEKIVWKKGIKNQ</sequence>
<protein>
    <submittedName>
        <fullName evidence="1">Uncharacterized protein</fullName>
    </submittedName>
</protein>